<dbReference type="EMBL" id="CAKOFQ010006875">
    <property type="protein sequence ID" value="CAH1978993.1"/>
    <property type="molecule type" value="Genomic_DNA"/>
</dbReference>
<evidence type="ECO:0000313" key="1">
    <source>
        <dbReference type="EMBL" id="CAH1978993.1"/>
    </source>
</evidence>
<name>A0A9P0PG15_ACAOB</name>
<reference evidence="1" key="1">
    <citation type="submission" date="2022-03" db="EMBL/GenBank/DDBJ databases">
        <authorList>
            <person name="Sayadi A."/>
        </authorList>
    </citation>
    <scope>NUCLEOTIDE SEQUENCE</scope>
</reference>
<accession>A0A9P0PG15</accession>
<comment type="caution">
    <text evidence="1">The sequence shown here is derived from an EMBL/GenBank/DDBJ whole genome shotgun (WGS) entry which is preliminary data.</text>
</comment>
<dbReference type="Proteomes" id="UP001152888">
    <property type="component" value="Unassembled WGS sequence"/>
</dbReference>
<protein>
    <submittedName>
        <fullName evidence="1">Uncharacterized protein</fullName>
    </submittedName>
</protein>
<keyword evidence="2" id="KW-1185">Reference proteome</keyword>
<evidence type="ECO:0000313" key="2">
    <source>
        <dbReference type="Proteomes" id="UP001152888"/>
    </source>
</evidence>
<organism evidence="1 2">
    <name type="scientific">Acanthoscelides obtectus</name>
    <name type="common">Bean weevil</name>
    <name type="synonym">Bruchus obtectus</name>
    <dbReference type="NCBI Taxonomy" id="200917"/>
    <lineage>
        <taxon>Eukaryota</taxon>
        <taxon>Metazoa</taxon>
        <taxon>Ecdysozoa</taxon>
        <taxon>Arthropoda</taxon>
        <taxon>Hexapoda</taxon>
        <taxon>Insecta</taxon>
        <taxon>Pterygota</taxon>
        <taxon>Neoptera</taxon>
        <taxon>Endopterygota</taxon>
        <taxon>Coleoptera</taxon>
        <taxon>Polyphaga</taxon>
        <taxon>Cucujiformia</taxon>
        <taxon>Chrysomeloidea</taxon>
        <taxon>Chrysomelidae</taxon>
        <taxon>Bruchinae</taxon>
        <taxon>Bruchini</taxon>
        <taxon>Acanthoscelides</taxon>
    </lineage>
</organism>
<dbReference type="AlphaFoldDB" id="A0A9P0PG15"/>
<gene>
    <name evidence="1" type="ORF">ACAOBT_LOCUS13304</name>
</gene>
<proteinExistence type="predicted"/>
<sequence>MILRVCVYGRFRNTCFSFAKRKVCPFPLCIY</sequence>